<proteinExistence type="predicted"/>
<reference evidence="2 3" key="1">
    <citation type="submission" date="2019-02" db="EMBL/GenBank/DDBJ databases">
        <title>Sequencing the genomes of 1000 actinobacteria strains.</title>
        <authorList>
            <person name="Klenk H.-P."/>
        </authorList>
    </citation>
    <scope>NUCLEOTIDE SEQUENCE [LARGE SCALE GENOMIC DNA]</scope>
    <source>
        <strain evidence="2 3">DSM 45779</strain>
    </source>
</reference>
<dbReference type="EMBL" id="SHKL01000001">
    <property type="protein sequence ID" value="RZT85342.1"/>
    <property type="molecule type" value="Genomic_DNA"/>
</dbReference>
<dbReference type="OrthoDB" id="70281at2"/>
<evidence type="ECO:0000313" key="2">
    <source>
        <dbReference type="EMBL" id="RZT85342.1"/>
    </source>
</evidence>
<comment type="caution">
    <text evidence="2">The sequence shown here is derived from an EMBL/GenBank/DDBJ whole genome shotgun (WGS) entry which is preliminary data.</text>
</comment>
<keyword evidence="2" id="KW-0808">Transferase</keyword>
<evidence type="ECO:0000259" key="1">
    <source>
        <dbReference type="PROSITE" id="PS51186"/>
    </source>
</evidence>
<dbReference type="InterPro" id="IPR000182">
    <property type="entry name" value="GNAT_dom"/>
</dbReference>
<dbReference type="AlphaFoldDB" id="A0A4Q7UU18"/>
<dbReference type="SUPFAM" id="SSF55729">
    <property type="entry name" value="Acyl-CoA N-acyltransferases (Nat)"/>
    <property type="match status" value="1"/>
</dbReference>
<dbReference type="InterPro" id="IPR016181">
    <property type="entry name" value="Acyl_CoA_acyltransferase"/>
</dbReference>
<dbReference type="GO" id="GO:0016747">
    <property type="term" value="F:acyltransferase activity, transferring groups other than amino-acyl groups"/>
    <property type="evidence" value="ECO:0007669"/>
    <property type="project" value="InterPro"/>
</dbReference>
<name>A0A4Q7UU18_PSEST</name>
<dbReference type="Proteomes" id="UP000291591">
    <property type="component" value="Unassembled WGS sequence"/>
</dbReference>
<dbReference type="Pfam" id="PF13527">
    <property type="entry name" value="Acetyltransf_9"/>
    <property type="match status" value="1"/>
</dbReference>
<dbReference type="PROSITE" id="PS51186">
    <property type="entry name" value="GNAT"/>
    <property type="match status" value="1"/>
</dbReference>
<dbReference type="RefSeq" id="WP_130289816.1">
    <property type="nucleotide sequence ID" value="NZ_SHKL01000001.1"/>
</dbReference>
<dbReference type="Gene3D" id="3.40.630.30">
    <property type="match status" value="1"/>
</dbReference>
<keyword evidence="3" id="KW-1185">Reference proteome</keyword>
<dbReference type="CDD" id="cd04301">
    <property type="entry name" value="NAT_SF"/>
    <property type="match status" value="1"/>
</dbReference>
<accession>A0A4Q7UU18</accession>
<protein>
    <submittedName>
        <fullName evidence="2">Aminoglycoside 2'-N-acetyltransferase I</fullName>
    </submittedName>
</protein>
<sequence length="177" mass="19075">MDVTVVHTADLGPDGRGELRDLLDLSYAGDFEPADWEHALGGMHALARDDDGTLVGHAALVARHLLHGGRALRAGYVEAVAVHPEHRRRGIAGAVMDPVERLARGGYDVGALGSSEMALSFYAARGWRLWRGPLFALTPSGIVETPDERGGIHVLPLDVPLDLDGDLTCDWRDGDVW</sequence>
<evidence type="ECO:0000313" key="3">
    <source>
        <dbReference type="Proteomes" id="UP000291591"/>
    </source>
</evidence>
<organism evidence="2 3">
    <name type="scientific">Pseudonocardia sediminis</name>
    <dbReference type="NCBI Taxonomy" id="1397368"/>
    <lineage>
        <taxon>Bacteria</taxon>
        <taxon>Bacillati</taxon>
        <taxon>Actinomycetota</taxon>
        <taxon>Actinomycetes</taxon>
        <taxon>Pseudonocardiales</taxon>
        <taxon>Pseudonocardiaceae</taxon>
        <taxon>Pseudonocardia</taxon>
    </lineage>
</organism>
<feature type="domain" description="N-acetyltransferase" evidence="1">
    <location>
        <begin position="1"/>
        <end position="162"/>
    </location>
</feature>
<gene>
    <name evidence="2" type="ORF">EV383_2207</name>
</gene>